<evidence type="ECO:0008006" key="3">
    <source>
        <dbReference type="Google" id="ProtNLM"/>
    </source>
</evidence>
<reference evidence="1" key="1">
    <citation type="submission" date="2023-07" db="EMBL/GenBank/DDBJ databases">
        <title>Degradation of tert-butanol by M. austroafricanum TBA100.</title>
        <authorList>
            <person name="Helbich S."/>
            <person name="Vainshtein Y."/>
        </authorList>
    </citation>
    <scope>NUCLEOTIDE SEQUENCE</scope>
    <source>
        <strain evidence="1">TBA100</strain>
    </source>
</reference>
<dbReference type="EMBL" id="JAUHTC010000049">
    <property type="protein sequence ID" value="MDN4519022.1"/>
    <property type="molecule type" value="Genomic_DNA"/>
</dbReference>
<dbReference type="RefSeq" id="WP_208672837.1">
    <property type="nucleotide sequence ID" value="NZ_CP070380.1"/>
</dbReference>
<evidence type="ECO:0000313" key="2">
    <source>
        <dbReference type="Proteomes" id="UP001172687"/>
    </source>
</evidence>
<gene>
    <name evidence="1" type="ORF">QYF68_14475</name>
</gene>
<keyword evidence="2" id="KW-1185">Reference proteome</keyword>
<accession>A0ABT8HE28</accession>
<comment type="caution">
    <text evidence="1">The sequence shown here is derived from an EMBL/GenBank/DDBJ whole genome shotgun (WGS) entry which is preliminary data.</text>
</comment>
<evidence type="ECO:0000313" key="1">
    <source>
        <dbReference type="EMBL" id="MDN4519022.1"/>
    </source>
</evidence>
<sequence length="209" mass="22659">MDPQPGTQAAATRRPSRVGQWLAQRRVSQWWKAGLAAVLAIAALFGGLDRVDNTATPFAPGEEFSDGQFLLTVDRARLVEELRGGGRVVGRQTPGRSYLGVVATLRNDGTTPGRLRNELDLRGVPDDMFYGVFRLRDGSPIPALGPGLTEELVFAWQVPAGALRQGSAITIRVWKKSLKQLMVTYGGKEWLDSLTDYGVTELVVGAPSP</sequence>
<dbReference type="Proteomes" id="UP001172687">
    <property type="component" value="Unassembled WGS sequence"/>
</dbReference>
<name>A0ABT8HE28_MYCAO</name>
<organism evidence="1 2">
    <name type="scientific">Mycolicibacterium austroafricanum</name>
    <name type="common">Mycobacterium austroafricanum</name>
    <dbReference type="NCBI Taxonomy" id="39687"/>
    <lineage>
        <taxon>Bacteria</taxon>
        <taxon>Bacillati</taxon>
        <taxon>Actinomycetota</taxon>
        <taxon>Actinomycetes</taxon>
        <taxon>Mycobacteriales</taxon>
        <taxon>Mycobacteriaceae</taxon>
        <taxon>Mycolicibacterium</taxon>
    </lineage>
</organism>
<protein>
    <recommendedName>
        <fullName evidence="3">DUF4352 domain-containing protein</fullName>
    </recommendedName>
</protein>
<proteinExistence type="predicted"/>